<accession>A0AA37WJA9</accession>
<dbReference type="Gene3D" id="3.20.20.150">
    <property type="entry name" value="Divalent-metal-dependent TIM barrel enzymes"/>
    <property type="match status" value="1"/>
</dbReference>
<dbReference type="InterPro" id="IPR050312">
    <property type="entry name" value="IolE/XylAMocC-like"/>
</dbReference>
<dbReference type="PANTHER" id="PTHR12110:SF41">
    <property type="entry name" value="INOSOSE DEHYDRATASE"/>
    <property type="match status" value="1"/>
</dbReference>
<feature type="signal peptide" evidence="1">
    <location>
        <begin position="1"/>
        <end position="27"/>
    </location>
</feature>
<dbReference type="Proteomes" id="UP001156601">
    <property type="component" value="Unassembled WGS sequence"/>
</dbReference>
<organism evidence="3 4">
    <name type="scientific">Agaribacter marinus</name>
    <dbReference type="NCBI Taxonomy" id="1431249"/>
    <lineage>
        <taxon>Bacteria</taxon>
        <taxon>Pseudomonadati</taxon>
        <taxon>Pseudomonadota</taxon>
        <taxon>Gammaproteobacteria</taxon>
        <taxon>Alteromonadales</taxon>
        <taxon>Alteromonadaceae</taxon>
        <taxon>Agaribacter</taxon>
    </lineage>
</organism>
<dbReference type="PANTHER" id="PTHR12110">
    <property type="entry name" value="HYDROXYPYRUVATE ISOMERASE"/>
    <property type="match status" value="1"/>
</dbReference>
<comment type="caution">
    <text evidence="3">The sequence shown here is derived from an EMBL/GenBank/DDBJ whole genome shotgun (WGS) entry which is preliminary data.</text>
</comment>
<reference evidence="3" key="1">
    <citation type="journal article" date="2014" name="Int. J. Syst. Evol. Microbiol.">
        <title>Complete genome sequence of Corynebacterium casei LMG S-19264T (=DSM 44701T), isolated from a smear-ripened cheese.</title>
        <authorList>
            <consortium name="US DOE Joint Genome Institute (JGI-PGF)"/>
            <person name="Walter F."/>
            <person name="Albersmeier A."/>
            <person name="Kalinowski J."/>
            <person name="Ruckert C."/>
        </authorList>
    </citation>
    <scope>NUCLEOTIDE SEQUENCE</scope>
    <source>
        <strain evidence="3">NBRC 110023</strain>
    </source>
</reference>
<dbReference type="RefSeq" id="WP_284218214.1">
    <property type="nucleotide sequence ID" value="NZ_BSOT01000006.1"/>
</dbReference>
<feature type="chain" id="PRO_5041213778" evidence="1">
    <location>
        <begin position="28"/>
        <end position="301"/>
    </location>
</feature>
<evidence type="ECO:0000259" key="2">
    <source>
        <dbReference type="Pfam" id="PF01261"/>
    </source>
</evidence>
<protein>
    <submittedName>
        <fullName evidence="3">Sugar phosphate isomerase</fullName>
    </submittedName>
</protein>
<name>A0AA37WJA9_9ALTE</name>
<dbReference type="InterPro" id="IPR013022">
    <property type="entry name" value="Xyl_isomerase-like_TIM-brl"/>
</dbReference>
<evidence type="ECO:0000313" key="3">
    <source>
        <dbReference type="EMBL" id="GLR71882.1"/>
    </source>
</evidence>
<dbReference type="AlphaFoldDB" id="A0AA37WJA9"/>
<dbReference type="InterPro" id="IPR036237">
    <property type="entry name" value="Xyl_isomerase-like_sf"/>
</dbReference>
<dbReference type="EMBL" id="BSOT01000006">
    <property type="protein sequence ID" value="GLR71882.1"/>
    <property type="molecule type" value="Genomic_DNA"/>
</dbReference>
<reference evidence="3" key="2">
    <citation type="submission" date="2023-01" db="EMBL/GenBank/DDBJ databases">
        <title>Draft genome sequence of Agaribacter marinus strain NBRC 110023.</title>
        <authorList>
            <person name="Sun Q."/>
            <person name="Mori K."/>
        </authorList>
    </citation>
    <scope>NUCLEOTIDE SEQUENCE</scope>
    <source>
        <strain evidence="3">NBRC 110023</strain>
    </source>
</reference>
<keyword evidence="4" id="KW-1185">Reference proteome</keyword>
<dbReference type="GO" id="GO:0016853">
    <property type="term" value="F:isomerase activity"/>
    <property type="evidence" value="ECO:0007669"/>
    <property type="project" value="UniProtKB-KW"/>
</dbReference>
<gene>
    <name evidence="3" type="ORF">GCM10007852_27900</name>
</gene>
<keyword evidence="3" id="KW-0413">Isomerase</keyword>
<proteinExistence type="predicted"/>
<feature type="domain" description="Xylose isomerase-like TIM barrel" evidence="2">
    <location>
        <begin position="61"/>
        <end position="273"/>
    </location>
</feature>
<sequence>MKVVKRFTLVCFYSVFCMGFFINLANAAEENTGVLSHPKISVQLWSVRKDVEADFKGTLTRLANMGFDAVEFAGNFGPYENDAKGLRKFLDELGLEVSGAHVKFGLLKNSNAHELMQFLSDIGTPIAIIPGDGRSANPEKLAEFTAELALYAKKLAEYGIKIGYHNHAYEFEDYKVLDGKMATFWEYVTANTPKNVVMQMDIGWVNYAGKDPNAIIKRYPNRTLTSHIKIRTKGNTGIDTIIGDDNFDWVALISDMRKHGGTEWLVVEQEEYPKGYTSLTAVEASKIGLEKALKKSLNKHP</sequence>
<dbReference type="SUPFAM" id="SSF51658">
    <property type="entry name" value="Xylose isomerase-like"/>
    <property type="match status" value="1"/>
</dbReference>
<dbReference type="Pfam" id="PF01261">
    <property type="entry name" value="AP_endonuc_2"/>
    <property type="match status" value="1"/>
</dbReference>
<evidence type="ECO:0000256" key="1">
    <source>
        <dbReference type="SAM" id="SignalP"/>
    </source>
</evidence>
<evidence type="ECO:0000313" key="4">
    <source>
        <dbReference type="Proteomes" id="UP001156601"/>
    </source>
</evidence>
<keyword evidence="1" id="KW-0732">Signal</keyword>